<dbReference type="InterPro" id="IPR056934">
    <property type="entry name" value="SH3_Rv0428c"/>
</dbReference>
<keyword evidence="1" id="KW-0808">Transferase</keyword>
<dbReference type="PROSITE" id="PS51186">
    <property type="entry name" value="GNAT"/>
    <property type="match status" value="1"/>
</dbReference>
<organism evidence="4 5">
    <name type="scientific">Pedococcus ginsenosidimutans</name>
    <dbReference type="NCBI Taxonomy" id="490570"/>
    <lineage>
        <taxon>Bacteria</taxon>
        <taxon>Bacillati</taxon>
        <taxon>Actinomycetota</taxon>
        <taxon>Actinomycetes</taxon>
        <taxon>Micrococcales</taxon>
        <taxon>Intrasporangiaceae</taxon>
        <taxon>Pedococcus</taxon>
    </lineage>
</organism>
<dbReference type="Proteomes" id="UP001500556">
    <property type="component" value="Unassembled WGS sequence"/>
</dbReference>
<protein>
    <recommendedName>
        <fullName evidence="3">N-acetyltransferase domain-containing protein</fullName>
    </recommendedName>
</protein>
<name>A0ABP8Y4K9_9MICO</name>
<reference evidence="5" key="1">
    <citation type="journal article" date="2019" name="Int. J. Syst. Evol. Microbiol.">
        <title>The Global Catalogue of Microorganisms (GCM) 10K type strain sequencing project: providing services to taxonomists for standard genome sequencing and annotation.</title>
        <authorList>
            <consortium name="The Broad Institute Genomics Platform"/>
            <consortium name="The Broad Institute Genome Sequencing Center for Infectious Disease"/>
            <person name="Wu L."/>
            <person name="Ma J."/>
        </authorList>
    </citation>
    <scope>NUCLEOTIDE SEQUENCE [LARGE SCALE GENOMIC DNA]</scope>
    <source>
        <strain evidence="5">JCM 18961</strain>
    </source>
</reference>
<gene>
    <name evidence="4" type="ORF">GCM10025782_17490</name>
</gene>
<dbReference type="EMBL" id="BAABLO010000004">
    <property type="protein sequence ID" value="GAA4720476.1"/>
    <property type="molecule type" value="Genomic_DNA"/>
</dbReference>
<dbReference type="PANTHER" id="PTHR43420">
    <property type="entry name" value="ACETYLTRANSFERASE"/>
    <property type="match status" value="1"/>
</dbReference>
<sequence>MRLMSADVSNLPPGSRVVVRWRLEHPDPTSGATLTDSVGTLTGTDATHLEVLTSRGPVRIERARVVAAKEVPPKPSRRGAAHLATSVEDLQRAAVPSWGALEREDLGDWVLRASRGFTQRGNSTVPVGSPGLPLTTAVERVEQWYAARQLPAKFALAGPVGFAAADDPLGALLLGRGYTVGSLTLVLTASTATVAAADPGGPAVAIEPVPGEAWLQAYQGTRDSDPETARGVLTGSPRQLFGSVAPGGGLSQQLGVRAPDAAGTAPIALARLGFGAGWAGLGAVWTDPAFRGRGLAAHLTARLADAALREGVSLVHLQVEHDNATAIRLYERLGFARHSSYAYLTAPAESGSR</sequence>
<dbReference type="InterPro" id="IPR016181">
    <property type="entry name" value="Acyl_CoA_acyltransferase"/>
</dbReference>
<dbReference type="InterPro" id="IPR000182">
    <property type="entry name" value="GNAT_dom"/>
</dbReference>
<evidence type="ECO:0000313" key="4">
    <source>
        <dbReference type="EMBL" id="GAA4720476.1"/>
    </source>
</evidence>
<evidence type="ECO:0000256" key="2">
    <source>
        <dbReference type="ARBA" id="ARBA00023315"/>
    </source>
</evidence>
<proteinExistence type="predicted"/>
<keyword evidence="2" id="KW-0012">Acyltransferase</keyword>
<evidence type="ECO:0000313" key="5">
    <source>
        <dbReference type="Proteomes" id="UP001500556"/>
    </source>
</evidence>
<accession>A0ABP8Y4K9</accession>
<keyword evidence="5" id="KW-1185">Reference proteome</keyword>
<dbReference type="SUPFAM" id="SSF55729">
    <property type="entry name" value="Acyl-CoA N-acyltransferases (Nat)"/>
    <property type="match status" value="1"/>
</dbReference>
<dbReference type="InterPro" id="IPR056935">
    <property type="entry name" value="Rv0428c-like_C"/>
</dbReference>
<dbReference type="Gene3D" id="3.40.630.30">
    <property type="match status" value="1"/>
</dbReference>
<evidence type="ECO:0000259" key="3">
    <source>
        <dbReference type="PROSITE" id="PS51186"/>
    </source>
</evidence>
<dbReference type="CDD" id="cd04301">
    <property type="entry name" value="NAT_SF"/>
    <property type="match status" value="1"/>
</dbReference>
<comment type="caution">
    <text evidence="4">The sequence shown here is derived from an EMBL/GenBank/DDBJ whole genome shotgun (WGS) entry which is preliminary data.</text>
</comment>
<dbReference type="Pfam" id="PF24553">
    <property type="entry name" value="Rv0428c_C"/>
    <property type="match status" value="1"/>
</dbReference>
<evidence type="ECO:0000256" key="1">
    <source>
        <dbReference type="ARBA" id="ARBA00022679"/>
    </source>
</evidence>
<feature type="domain" description="N-acetyltransferase" evidence="3">
    <location>
        <begin position="204"/>
        <end position="349"/>
    </location>
</feature>
<dbReference type="Pfam" id="PF24551">
    <property type="entry name" value="SH3_Rv0428c"/>
    <property type="match status" value="1"/>
</dbReference>
<dbReference type="InterPro" id="IPR050680">
    <property type="entry name" value="YpeA/RimI_acetyltransf"/>
</dbReference>